<dbReference type="OrthoDB" id="852454at2"/>
<dbReference type="EMBL" id="FTNM01000002">
    <property type="protein sequence ID" value="SIQ96871.1"/>
    <property type="molecule type" value="Genomic_DNA"/>
</dbReference>
<accession>A0A1N6X3N7</accession>
<dbReference type="Proteomes" id="UP000185924">
    <property type="component" value="Unassembled WGS sequence"/>
</dbReference>
<feature type="transmembrane region" description="Helical" evidence="1">
    <location>
        <begin position="89"/>
        <end position="108"/>
    </location>
</feature>
<gene>
    <name evidence="2" type="ORF">SAMN05421545_1905</name>
</gene>
<reference evidence="3" key="1">
    <citation type="submission" date="2017-01" db="EMBL/GenBank/DDBJ databases">
        <authorList>
            <person name="Varghese N."/>
            <person name="Submissions S."/>
        </authorList>
    </citation>
    <scope>NUCLEOTIDE SEQUENCE [LARGE SCALE GENOMIC DNA]</scope>
    <source>
        <strain evidence="3">DM9</strain>
    </source>
</reference>
<keyword evidence="1" id="KW-0472">Membrane</keyword>
<keyword evidence="1" id="KW-0812">Transmembrane</keyword>
<evidence type="ECO:0000313" key="3">
    <source>
        <dbReference type="Proteomes" id="UP000185924"/>
    </source>
</evidence>
<keyword evidence="3" id="KW-1185">Reference proteome</keyword>
<proteinExistence type="predicted"/>
<evidence type="ECO:0000256" key="1">
    <source>
        <dbReference type="SAM" id="Phobius"/>
    </source>
</evidence>
<keyword evidence="1" id="KW-1133">Transmembrane helix</keyword>
<organism evidence="2 3">
    <name type="scientific">Pontibacter lucknowensis</name>
    <dbReference type="NCBI Taxonomy" id="1077936"/>
    <lineage>
        <taxon>Bacteria</taxon>
        <taxon>Pseudomonadati</taxon>
        <taxon>Bacteroidota</taxon>
        <taxon>Cytophagia</taxon>
        <taxon>Cytophagales</taxon>
        <taxon>Hymenobacteraceae</taxon>
        <taxon>Pontibacter</taxon>
    </lineage>
</organism>
<dbReference type="RefSeq" id="WP_076421894.1">
    <property type="nucleotide sequence ID" value="NZ_FTNM01000002.1"/>
</dbReference>
<evidence type="ECO:0000313" key="2">
    <source>
        <dbReference type="EMBL" id="SIQ96871.1"/>
    </source>
</evidence>
<protein>
    <submittedName>
        <fullName evidence="2">Uncharacterized protein</fullName>
    </submittedName>
</protein>
<sequence length="123" mass="14055">MIHMSAYIPKNADEKLRSLLHWGKLRQEQLSEAFLITKDTVLGFLKRQIEHGNWSGVLEVLKGKPMTQAGRYMLGELRSKVVRKLIMRMGLRPVIATALVIVLLPIILAKVTGEVIGWIRNRR</sequence>
<name>A0A1N6X3N7_9BACT</name>
<dbReference type="AlphaFoldDB" id="A0A1N6X3N7"/>